<comment type="caution">
    <text evidence="2">The sequence shown here is derived from an EMBL/GenBank/DDBJ whole genome shotgun (WGS) entry which is preliminary data.</text>
</comment>
<feature type="compositionally biased region" description="Low complexity" evidence="1">
    <location>
        <begin position="13"/>
        <end position="24"/>
    </location>
</feature>
<keyword evidence="3" id="KW-1185">Reference proteome</keyword>
<gene>
    <name evidence="2" type="ORF">GCM10012286_04530</name>
</gene>
<feature type="region of interest" description="Disordered" evidence="1">
    <location>
        <begin position="1"/>
        <end position="41"/>
    </location>
</feature>
<name>A0ABQ2LJJ8_9ACTN</name>
<protein>
    <submittedName>
        <fullName evidence="2">Uncharacterized protein</fullName>
    </submittedName>
</protein>
<organism evidence="2 3">
    <name type="scientific">Streptomyces lasiicapitis</name>
    <dbReference type="NCBI Taxonomy" id="1923961"/>
    <lineage>
        <taxon>Bacteria</taxon>
        <taxon>Bacillati</taxon>
        <taxon>Actinomycetota</taxon>
        <taxon>Actinomycetes</taxon>
        <taxon>Kitasatosporales</taxon>
        <taxon>Streptomycetaceae</taxon>
        <taxon>Streptomyces</taxon>
    </lineage>
</organism>
<evidence type="ECO:0000313" key="3">
    <source>
        <dbReference type="Proteomes" id="UP000656881"/>
    </source>
</evidence>
<dbReference type="EMBL" id="BMNG01000001">
    <property type="protein sequence ID" value="GGO34828.1"/>
    <property type="molecule type" value="Genomic_DNA"/>
</dbReference>
<sequence>MGHVERPRRIVQTGLGPAPGLTPGRSGVPAARPSPRERYRPRGQRLRDAVARLDAGLDEHACRQLARSIGEEYEAEHGAAPLGFFARCRLGPPYVDHQLDLFGVVVRHFARSDGVPEPFAGARTLVRSGGYAYVEVYSDGLLIPVLDDGTAVRSGTPD</sequence>
<dbReference type="Proteomes" id="UP000656881">
    <property type="component" value="Unassembled WGS sequence"/>
</dbReference>
<evidence type="ECO:0000256" key="1">
    <source>
        <dbReference type="SAM" id="MobiDB-lite"/>
    </source>
</evidence>
<accession>A0ABQ2LJJ8</accession>
<evidence type="ECO:0000313" key="2">
    <source>
        <dbReference type="EMBL" id="GGO34828.1"/>
    </source>
</evidence>
<reference evidence="3" key="1">
    <citation type="journal article" date="2019" name="Int. J. Syst. Evol. Microbiol.">
        <title>The Global Catalogue of Microorganisms (GCM) 10K type strain sequencing project: providing services to taxonomists for standard genome sequencing and annotation.</title>
        <authorList>
            <consortium name="The Broad Institute Genomics Platform"/>
            <consortium name="The Broad Institute Genome Sequencing Center for Infectious Disease"/>
            <person name="Wu L."/>
            <person name="Ma J."/>
        </authorList>
    </citation>
    <scope>NUCLEOTIDE SEQUENCE [LARGE SCALE GENOMIC DNA]</scope>
    <source>
        <strain evidence="3">CGMCC 4.7349</strain>
    </source>
</reference>
<proteinExistence type="predicted"/>